<feature type="domain" description="EamA" evidence="9">
    <location>
        <begin position="13"/>
        <end position="149"/>
    </location>
</feature>
<feature type="transmembrane region" description="Helical" evidence="8">
    <location>
        <begin position="192"/>
        <end position="215"/>
    </location>
</feature>
<feature type="transmembrane region" description="Helical" evidence="8">
    <location>
        <begin position="15"/>
        <end position="38"/>
    </location>
</feature>
<accession>A0A251XXT8</accession>
<feature type="transmembrane region" description="Helical" evidence="8">
    <location>
        <begin position="133"/>
        <end position="150"/>
    </location>
</feature>
<reference evidence="10 11" key="1">
    <citation type="submission" date="2016-08" db="EMBL/GenBank/DDBJ databases">
        <title>Genome sequence of Clavibacter michiganensis spp. strain CASJ009.</title>
        <authorList>
            <person name="Thapa S.P."/>
            <person name="Coaker G."/>
        </authorList>
    </citation>
    <scope>NUCLEOTIDE SEQUENCE [LARGE SCALE GENOMIC DNA]</scope>
    <source>
        <strain evidence="10">CASJ009</strain>
    </source>
</reference>
<keyword evidence="6 8" id="KW-1133">Transmembrane helix</keyword>
<evidence type="ECO:0000256" key="1">
    <source>
        <dbReference type="ARBA" id="ARBA00004651"/>
    </source>
</evidence>
<keyword evidence="4" id="KW-1003">Cell membrane</keyword>
<comment type="similarity">
    <text evidence="2">Belongs to the EamA transporter family.</text>
</comment>
<keyword evidence="3" id="KW-0813">Transport</keyword>
<dbReference type="NCBIfam" id="TIGR00688">
    <property type="entry name" value="rarD"/>
    <property type="match status" value="1"/>
</dbReference>
<feature type="transmembrane region" description="Helical" evidence="8">
    <location>
        <begin position="156"/>
        <end position="172"/>
    </location>
</feature>
<comment type="caution">
    <text evidence="10">The sequence shown here is derived from an EMBL/GenBank/DDBJ whole genome shotgun (WGS) entry which is preliminary data.</text>
</comment>
<evidence type="ECO:0000256" key="5">
    <source>
        <dbReference type="ARBA" id="ARBA00022692"/>
    </source>
</evidence>
<dbReference type="SUPFAM" id="SSF103481">
    <property type="entry name" value="Multidrug resistance efflux transporter EmrE"/>
    <property type="match status" value="2"/>
</dbReference>
<feature type="transmembrane region" description="Helical" evidence="8">
    <location>
        <begin position="254"/>
        <end position="271"/>
    </location>
</feature>
<feature type="transmembrane region" description="Helical" evidence="8">
    <location>
        <begin position="277"/>
        <end position="295"/>
    </location>
</feature>
<dbReference type="PANTHER" id="PTHR22911">
    <property type="entry name" value="ACYL-MALONYL CONDENSING ENZYME-RELATED"/>
    <property type="match status" value="1"/>
</dbReference>
<dbReference type="InterPro" id="IPR004626">
    <property type="entry name" value="RarD"/>
</dbReference>
<evidence type="ECO:0000256" key="2">
    <source>
        <dbReference type="ARBA" id="ARBA00007362"/>
    </source>
</evidence>
<evidence type="ECO:0000313" key="11">
    <source>
        <dbReference type="Proteomes" id="UP000195106"/>
    </source>
</evidence>
<evidence type="ECO:0000256" key="8">
    <source>
        <dbReference type="SAM" id="Phobius"/>
    </source>
</evidence>
<sequence length="318" mass="33508">MVTQPSPETSTRTGLLAAVSAYGLWGVLPVFFLLLVPAGALEIVGWRILFSLVVCALVITVARRWSHVVAIVRRPRILLGLGLAGHLILVNWTVYVYGTLSGHVVETALGYFINPIVTVLLGVLLLRERLRPLQWTAVGLSAVAVAVIAVGYGQLPWVSLALAGSFGLYGLVKKRVSGGADALSGLALETAWLVPAATTMLVITGAGAGLTIGTVSLGHTLLLVSTGVVTAGPLLLFGFAAGRLPLSVIGLTQYLAPLLQFAFGVFVMHEAMPPERWAGFAIVWAALVLLTIDMLRTARRASSPSVPIRRDPAVVEGI</sequence>
<evidence type="ECO:0000256" key="6">
    <source>
        <dbReference type="ARBA" id="ARBA00022989"/>
    </source>
</evidence>
<dbReference type="Proteomes" id="UP000195106">
    <property type="component" value="Unassembled WGS sequence"/>
</dbReference>
<proteinExistence type="inferred from homology"/>
<evidence type="ECO:0000313" key="10">
    <source>
        <dbReference type="EMBL" id="OUE10099.1"/>
    </source>
</evidence>
<feature type="transmembrane region" description="Helical" evidence="8">
    <location>
        <begin position="109"/>
        <end position="126"/>
    </location>
</feature>
<dbReference type="InterPro" id="IPR000620">
    <property type="entry name" value="EamA_dom"/>
</dbReference>
<organism evidence="10 11">
    <name type="scientific">Clavibacter michiganensis</name>
    <dbReference type="NCBI Taxonomy" id="28447"/>
    <lineage>
        <taxon>Bacteria</taxon>
        <taxon>Bacillati</taxon>
        <taxon>Actinomycetota</taxon>
        <taxon>Actinomycetes</taxon>
        <taxon>Micrococcales</taxon>
        <taxon>Microbacteriaceae</taxon>
        <taxon>Clavibacter</taxon>
    </lineage>
</organism>
<keyword evidence="5 8" id="KW-0812">Transmembrane</keyword>
<dbReference type="PANTHER" id="PTHR22911:SF137">
    <property type="entry name" value="SOLUTE CARRIER FAMILY 35 MEMBER G2-RELATED"/>
    <property type="match status" value="1"/>
</dbReference>
<feature type="transmembrane region" description="Helical" evidence="8">
    <location>
        <begin position="221"/>
        <end position="242"/>
    </location>
</feature>
<feature type="transmembrane region" description="Helical" evidence="8">
    <location>
        <begin position="77"/>
        <end position="97"/>
    </location>
</feature>
<dbReference type="Pfam" id="PF00892">
    <property type="entry name" value="EamA"/>
    <property type="match status" value="1"/>
</dbReference>
<name>A0A251XXT8_9MICO</name>
<dbReference type="InterPro" id="IPR037185">
    <property type="entry name" value="EmrE-like"/>
</dbReference>
<protein>
    <submittedName>
        <fullName evidence="10">EamA-like transporter family protein</fullName>
    </submittedName>
</protein>
<evidence type="ECO:0000256" key="7">
    <source>
        <dbReference type="ARBA" id="ARBA00023136"/>
    </source>
</evidence>
<dbReference type="GO" id="GO:0005886">
    <property type="term" value="C:plasma membrane"/>
    <property type="evidence" value="ECO:0007669"/>
    <property type="project" value="UniProtKB-SubCell"/>
</dbReference>
<dbReference type="AlphaFoldDB" id="A0A251XXT8"/>
<keyword evidence="7 8" id="KW-0472">Membrane</keyword>
<gene>
    <name evidence="10" type="ORF">CMsap09_14225</name>
</gene>
<evidence type="ECO:0000256" key="3">
    <source>
        <dbReference type="ARBA" id="ARBA00022448"/>
    </source>
</evidence>
<dbReference type="EMBL" id="MDHJ01000001">
    <property type="protein sequence ID" value="OUE10099.1"/>
    <property type="molecule type" value="Genomic_DNA"/>
</dbReference>
<feature type="transmembrane region" description="Helical" evidence="8">
    <location>
        <begin position="44"/>
        <end position="65"/>
    </location>
</feature>
<evidence type="ECO:0000256" key="4">
    <source>
        <dbReference type="ARBA" id="ARBA00022475"/>
    </source>
</evidence>
<comment type="subcellular location">
    <subcellularLocation>
        <location evidence="1">Cell membrane</location>
        <topology evidence="1">Multi-pass membrane protein</topology>
    </subcellularLocation>
</comment>
<evidence type="ECO:0000259" key="9">
    <source>
        <dbReference type="Pfam" id="PF00892"/>
    </source>
</evidence>